<dbReference type="Pfam" id="PF13620">
    <property type="entry name" value="CarboxypepD_reg"/>
    <property type="match status" value="1"/>
</dbReference>
<dbReference type="InterPro" id="IPR006665">
    <property type="entry name" value="OmpA-like"/>
</dbReference>
<dbReference type="InterPro" id="IPR008969">
    <property type="entry name" value="CarboxyPept-like_regulatory"/>
</dbReference>
<evidence type="ECO:0000256" key="2">
    <source>
        <dbReference type="ARBA" id="ARBA00023136"/>
    </source>
</evidence>
<dbReference type="PANTHER" id="PTHR30329">
    <property type="entry name" value="STATOR ELEMENT OF FLAGELLAR MOTOR COMPLEX"/>
    <property type="match status" value="1"/>
</dbReference>
<evidence type="ECO:0000256" key="4">
    <source>
        <dbReference type="PROSITE-ProRule" id="PRU00473"/>
    </source>
</evidence>
<dbReference type="OrthoDB" id="9809364at2"/>
<feature type="non-terminal residue" evidence="6">
    <location>
        <position position="1"/>
    </location>
</feature>
<evidence type="ECO:0000313" key="6">
    <source>
        <dbReference type="EMBL" id="TBX65591.1"/>
    </source>
</evidence>
<keyword evidence="6" id="KW-0282">Flagellum</keyword>
<dbReference type="Gene3D" id="2.60.40.1120">
    <property type="entry name" value="Carboxypeptidase-like, regulatory domain"/>
    <property type="match status" value="1"/>
</dbReference>
<protein>
    <submittedName>
        <fullName evidence="6">Flagellar motor protein MotB</fullName>
    </submittedName>
</protein>
<evidence type="ECO:0000256" key="1">
    <source>
        <dbReference type="ARBA" id="ARBA00004442"/>
    </source>
</evidence>
<dbReference type="SUPFAM" id="SSF49464">
    <property type="entry name" value="Carboxypeptidase regulatory domain-like"/>
    <property type="match status" value="1"/>
</dbReference>
<evidence type="ECO:0000313" key="7">
    <source>
        <dbReference type="Proteomes" id="UP000293300"/>
    </source>
</evidence>
<dbReference type="PROSITE" id="PS51123">
    <property type="entry name" value="OMPA_2"/>
    <property type="match status" value="1"/>
</dbReference>
<dbReference type="InterPro" id="IPR006664">
    <property type="entry name" value="OMP_bac"/>
</dbReference>
<keyword evidence="3" id="KW-0998">Cell outer membrane</keyword>
<gene>
    <name evidence="6" type="ORF">EZL74_12000</name>
</gene>
<sequence>YFASDGQPGLGGLDIFITKIPKDGSLNFKQVLNVGEEANSTKDDFALIINSKTKKGYLSSNRDGGQGNDDIYKFTETRPIWCEQVLTGVVTDQDTKVILPGAALVLMDSNFKKLKETVSDAQGKYEFTEVECGEKYYVRASLEGYNTKESPVIIGKESGKTELNIELEKTAKPIPIGGDLADVFGINLIYFDLDKWNIRPDAAIDLAKILDVLEQYPTMKIDIRSHTDSRASFAYNEKLSDRRAKSTKDWLIKNGIKADRLTAKGYGESQLVNKCADGVPCTEAEHQLNRRSQFIITAL</sequence>
<dbReference type="InterPro" id="IPR036737">
    <property type="entry name" value="OmpA-like_sf"/>
</dbReference>
<dbReference type="InterPro" id="IPR050330">
    <property type="entry name" value="Bact_OuterMem_StrucFunc"/>
</dbReference>
<keyword evidence="7" id="KW-1185">Reference proteome</keyword>
<evidence type="ECO:0000259" key="5">
    <source>
        <dbReference type="PROSITE" id="PS51123"/>
    </source>
</evidence>
<comment type="subcellular location">
    <subcellularLocation>
        <location evidence="1">Cell outer membrane</location>
    </subcellularLocation>
</comment>
<evidence type="ECO:0000256" key="3">
    <source>
        <dbReference type="ARBA" id="ARBA00023237"/>
    </source>
</evidence>
<dbReference type="Gene3D" id="3.30.1330.60">
    <property type="entry name" value="OmpA-like domain"/>
    <property type="match status" value="1"/>
</dbReference>
<dbReference type="Proteomes" id="UP000293300">
    <property type="component" value="Unassembled WGS sequence"/>
</dbReference>
<proteinExistence type="predicted"/>
<comment type="caution">
    <text evidence="6">The sequence shown here is derived from an EMBL/GenBank/DDBJ whole genome shotgun (WGS) entry which is preliminary data.</text>
</comment>
<reference evidence="6 7" key="1">
    <citation type="submission" date="2019-02" db="EMBL/GenBank/DDBJ databases">
        <title>Flavobacterium sp. RD-2-33 isolated from forest soil.</title>
        <authorList>
            <person name="Chaudhary D.K."/>
        </authorList>
    </citation>
    <scope>NUCLEOTIDE SEQUENCE [LARGE SCALE GENOMIC DNA]</scope>
    <source>
        <strain evidence="6 7">RD-2-33</strain>
    </source>
</reference>
<organism evidence="6 7">
    <name type="scientific">Flavobacterium silvisoli</name>
    <dbReference type="NCBI Taxonomy" id="2529433"/>
    <lineage>
        <taxon>Bacteria</taxon>
        <taxon>Pseudomonadati</taxon>
        <taxon>Bacteroidota</taxon>
        <taxon>Flavobacteriia</taxon>
        <taxon>Flavobacteriales</taxon>
        <taxon>Flavobacteriaceae</taxon>
        <taxon>Flavobacterium</taxon>
    </lineage>
</organism>
<dbReference type="AlphaFoldDB" id="A0A4Q9YQ62"/>
<dbReference type="RefSeq" id="WP_154669986.1">
    <property type="nucleotide sequence ID" value="NZ_SJPE01000018.1"/>
</dbReference>
<dbReference type="PRINTS" id="PR01021">
    <property type="entry name" value="OMPADOMAIN"/>
</dbReference>
<keyword evidence="6" id="KW-0966">Cell projection</keyword>
<dbReference type="Pfam" id="PF00691">
    <property type="entry name" value="OmpA"/>
    <property type="match status" value="1"/>
</dbReference>
<dbReference type="SUPFAM" id="SSF103088">
    <property type="entry name" value="OmpA-like"/>
    <property type="match status" value="1"/>
</dbReference>
<keyword evidence="2 4" id="KW-0472">Membrane</keyword>
<name>A0A4Q9YQ62_9FLAO</name>
<accession>A0A4Q9YQ62</accession>
<dbReference type="EMBL" id="SJPE01000018">
    <property type="protein sequence ID" value="TBX65591.1"/>
    <property type="molecule type" value="Genomic_DNA"/>
</dbReference>
<dbReference type="PANTHER" id="PTHR30329:SF21">
    <property type="entry name" value="LIPOPROTEIN YIAD-RELATED"/>
    <property type="match status" value="1"/>
</dbReference>
<feature type="domain" description="OmpA-like" evidence="5">
    <location>
        <begin position="178"/>
        <end position="299"/>
    </location>
</feature>
<dbReference type="GO" id="GO:0009279">
    <property type="term" value="C:cell outer membrane"/>
    <property type="evidence" value="ECO:0007669"/>
    <property type="project" value="UniProtKB-SubCell"/>
</dbReference>
<dbReference type="CDD" id="cd07185">
    <property type="entry name" value="OmpA_C-like"/>
    <property type="match status" value="1"/>
</dbReference>
<keyword evidence="6" id="KW-0969">Cilium</keyword>